<feature type="transmembrane region" description="Helical" evidence="1">
    <location>
        <begin position="110"/>
        <end position="139"/>
    </location>
</feature>
<dbReference type="SUPFAM" id="SSF103481">
    <property type="entry name" value="Multidrug resistance efflux transporter EmrE"/>
    <property type="match status" value="2"/>
</dbReference>
<feature type="transmembrane region" description="Helical" evidence="1">
    <location>
        <begin position="70"/>
        <end position="90"/>
    </location>
</feature>
<dbReference type="PANTHER" id="PTHR22911:SF137">
    <property type="entry name" value="SOLUTE CARRIER FAMILY 35 MEMBER G2-RELATED"/>
    <property type="match status" value="1"/>
</dbReference>
<feature type="transmembrane region" description="Helical" evidence="1">
    <location>
        <begin position="30"/>
        <end position="49"/>
    </location>
</feature>
<feature type="transmembrane region" description="Helical" evidence="1">
    <location>
        <begin position="252"/>
        <end position="269"/>
    </location>
</feature>
<gene>
    <name evidence="3" type="ORF">ABVB70_26350</name>
</gene>
<protein>
    <submittedName>
        <fullName evidence="3">DMT family transporter</fullName>
    </submittedName>
</protein>
<dbReference type="PANTHER" id="PTHR22911">
    <property type="entry name" value="ACYL-MALONYL CONDENSING ENZYME-RELATED"/>
    <property type="match status" value="1"/>
</dbReference>
<evidence type="ECO:0000259" key="2">
    <source>
        <dbReference type="Pfam" id="PF00892"/>
    </source>
</evidence>
<proteinExistence type="predicted"/>
<feature type="domain" description="EamA" evidence="2">
    <location>
        <begin position="2"/>
        <end position="139"/>
    </location>
</feature>
<dbReference type="RefSeq" id="WP_353574740.1">
    <property type="nucleotide sequence ID" value="NZ_JBETME010000021.1"/>
</dbReference>
<dbReference type="AlphaFoldDB" id="A0ABD5LXA2"/>
<evidence type="ECO:0000313" key="4">
    <source>
        <dbReference type="Proteomes" id="UP001438189"/>
    </source>
</evidence>
<keyword evidence="1" id="KW-0472">Membrane</keyword>
<feature type="transmembrane region" description="Helical" evidence="1">
    <location>
        <begin position="184"/>
        <end position="206"/>
    </location>
</feature>
<dbReference type="Pfam" id="PF00892">
    <property type="entry name" value="EamA"/>
    <property type="match status" value="1"/>
</dbReference>
<reference evidence="3 4" key="1">
    <citation type="submission" date="2024-06" db="EMBL/GenBank/DDBJ databases">
        <title>Genome sequencing of Agrobacterium spp. from tobacco in Serbia.</title>
        <authorList>
            <person name="Ilicic R.J."/>
            <person name="Studholme D.J."/>
            <person name="Jelusic A."/>
            <person name="Barac G."/>
            <person name="Bagi F."/>
            <person name="Popovic Milovanovic T."/>
        </authorList>
    </citation>
    <scope>NUCLEOTIDE SEQUENCE [LARGE SCALE GENOMIC DNA]</scope>
    <source>
        <strain evidence="3 4">DA1</strain>
    </source>
</reference>
<name>A0ABD5LXA2_AGRRD</name>
<evidence type="ECO:0000256" key="1">
    <source>
        <dbReference type="SAM" id="Phobius"/>
    </source>
</evidence>
<dbReference type="InterPro" id="IPR037185">
    <property type="entry name" value="EmrE-like"/>
</dbReference>
<feature type="transmembrane region" description="Helical" evidence="1">
    <location>
        <begin position="151"/>
        <end position="172"/>
    </location>
</feature>
<dbReference type="Proteomes" id="UP001438189">
    <property type="component" value="Unassembled WGS sequence"/>
</dbReference>
<evidence type="ECO:0000313" key="3">
    <source>
        <dbReference type="EMBL" id="MES4993817.1"/>
    </source>
</evidence>
<sequence>MWMVFGLSAGALLGLYDFWTKKAMNGNSVMPIVFWSSLFGALAWVPAFLPASESLGFHVDWAQTNLHQQAAILVKGLTMTFSWVFAYYSVRELPMSFSGAVRASGPLWTLAGGAVVFGEYLSPLQLFAVLVSILAYYALSQIGKKEGIRMLKSWPVLMMLAATILSAMTTVYDKFIVQNLGLPIYSIQAYSALHRCALAMVFFLVLSWKQRRIIPLRWSVYVPLVGLSWVGAELIYFFAIADPVANVTYLSIFRRASLVVGFLLSVFFIGEKNVLPKSVIVGLIIVSTLVLIIER</sequence>
<comment type="caution">
    <text evidence="3">The sequence shown here is derived from an EMBL/GenBank/DDBJ whole genome shotgun (WGS) entry which is preliminary data.</text>
</comment>
<feature type="transmembrane region" description="Helical" evidence="1">
    <location>
        <begin position="218"/>
        <end position="240"/>
    </location>
</feature>
<accession>A0ABD5LXA2</accession>
<keyword evidence="1" id="KW-1133">Transmembrane helix</keyword>
<dbReference type="InterPro" id="IPR000620">
    <property type="entry name" value="EamA_dom"/>
</dbReference>
<feature type="transmembrane region" description="Helical" evidence="1">
    <location>
        <begin position="274"/>
        <end position="293"/>
    </location>
</feature>
<keyword evidence="1" id="KW-0812">Transmembrane</keyword>
<dbReference type="EMBL" id="JBETME010000021">
    <property type="protein sequence ID" value="MES4993817.1"/>
    <property type="molecule type" value="Genomic_DNA"/>
</dbReference>
<organism evidence="3 4">
    <name type="scientific">Agrobacterium radiobacter</name>
    <dbReference type="NCBI Taxonomy" id="362"/>
    <lineage>
        <taxon>Bacteria</taxon>
        <taxon>Pseudomonadati</taxon>
        <taxon>Pseudomonadota</taxon>
        <taxon>Alphaproteobacteria</taxon>
        <taxon>Hyphomicrobiales</taxon>
        <taxon>Rhizobiaceae</taxon>
        <taxon>Rhizobium/Agrobacterium group</taxon>
        <taxon>Agrobacterium</taxon>
        <taxon>Agrobacterium tumefaciens complex</taxon>
    </lineage>
</organism>